<dbReference type="AlphaFoldDB" id="A0A5C9A0F6"/>
<dbReference type="Proteomes" id="UP000321933">
    <property type="component" value="Unassembled WGS sequence"/>
</dbReference>
<gene>
    <name evidence="2" type="ORF">FVW59_00005</name>
</gene>
<proteinExistence type="predicted"/>
<dbReference type="InterPro" id="IPR025641">
    <property type="entry name" value="DUF4340"/>
</dbReference>
<name>A0A5C9A0F6_9GAMM</name>
<organism evidence="2 3">
    <name type="scientific">Parahaliea aestuarii</name>
    <dbReference type="NCBI Taxonomy" id="1852021"/>
    <lineage>
        <taxon>Bacteria</taxon>
        <taxon>Pseudomonadati</taxon>
        <taxon>Pseudomonadota</taxon>
        <taxon>Gammaproteobacteria</taxon>
        <taxon>Cellvibrionales</taxon>
        <taxon>Halieaceae</taxon>
        <taxon>Parahaliea</taxon>
    </lineage>
</organism>
<dbReference type="EMBL" id="VRYZ01000001">
    <property type="protein sequence ID" value="TXS94345.1"/>
    <property type="molecule type" value="Genomic_DNA"/>
</dbReference>
<accession>A0A5C9A0F6</accession>
<protein>
    <submittedName>
        <fullName evidence="2">DUF4340 domain-containing protein</fullName>
    </submittedName>
</protein>
<reference evidence="2 3" key="1">
    <citation type="submission" date="2019-08" db="EMBL/GenBank/DDBJ databases">
        <title>Parahaliea maris sp. nov., isolated from the surface seawater.</title>
        <authorList>
            <person name="Liu Y."/>
        </authorList>
    </citation>
    <scope>NUCLEOTIDE SEQUENCE [LARGE SCALE GENOMIC DNA]</scope>
    <source>
        <strain evidence="2 3">S2-26</strain>
    </source>
</reference>
<feature type="domain" description="DUF4340" evidence="1">
    <location>
        <begin position="93"/>
        <end position="255"/>
    </location>
</feature>
<evidence type="ECO:0000313" key="2">
    <source>
        <dbReference type="EMBL" id="TXS94345.1"/>
    </source>
</evidence>
<keyword evidence="3" id="KW-1185">Reference proteome</keyword>
<dbReference type="Pfam" id="PF14238">
    <property type="entry name" value="DUF4340"/>
    <property type="match status" value="1"/>
</dbReference>
<sequence length="324" mass="36706">MAGTGRGYRLVVQSPAQARLAAGAGAVNRTVASLLFLLLVQLTLTGALYWQGKGSVEHRARLLAPEEALRIDEIHISDDQDGEVVLRQSRGRWLLPELQDLPADQSRVSRLLDTLSRQPQGFPVASSAAARQRYRVTSYQYHRRLTFYHGDNLQQTVYLGRSPAYRRVYARNSRDNDIYNLRYSQHDAPVSADAWLDRRLLQTAPSRIEMQGLALERGTDGQWQMNGGRQPDSQQLGSLLQLLKELRVTGLADEDSQRSLAEDGIVQRSFRLWQEGQNHRLDLLAFDGKLYAHDSRYPPFFSVDPRQYLALLQLDRARLTGNAP</sequence>
<evidence type="ECO:0000259" key="1">
    <source>
        <dbReference type="Pfam" id="PF14238"/>
    </source>
</evidence>
<dbReference type="OrthoDB" id="5431982at2"/>
<comment type="caution">
    <text evidence="2">The sequence shown here is derived from an EMBL/GenBank/DDBJ whole genome shotgun (WGS) entry which is preliminary data.</text>
</comment>
<evidence type="ECO:0000313" key="3">
    <source>
        <dbReference type="Proteomes" id="UP000321933"/>
    </source>
</evidence>